<organism evidence="1 2">
    <name type="scientific">Acanthocheilonema viteae</name>
    <name type="common">Filarial nematode worm</name>
    <name type="synonym">Dipetalonema viteae</name>
    <dbReference type="NCBI Taxonomy" id="6277"/>
    <lineage>
        <taxon>Eukaryota</taxon>
        <taxon>Metazoa</taxon>
        <taxon>Ecdysozoa</taxon>
        <taxon>Nematoda</taxon>
        <taxon>Chromadorea</taxon>
        <taxon>Rhabditida</taxon>
        <taxon>Spirurina</taxon>
        <taxon>Spiruromorpha</taxon>
        <taxon>Filarioidea</taxon>
        <taxon>Onchocercidae</taxon>
        <taxon>Acanthocheilonema</taxon>
    </lineage>
</organism>
<dbReference type="Proteomes" id="UP000276991">
    <property type="component" value="Unassembled WGS sequence"/>
</dbReference>
<dbReference type="Pfam" id="PF00090">
    <property type="entry name" value="TSP_1"/>
    <property type="match status" value="2"/>
</dbReference>
<proteinExistence type="predicted"/>
<dbReference type="EMBL" id="UPTC01001334">
    <property type="protein sequence ID" value="VBB31678.1"/>
    <property type="molecule type" value="Genomic_DNA"/>
</dbReference>
<dbReference type="AlphaFoldDB" id="A0A498SIN7"/>
<name>A0A498SIN7_ACAVI</name>
<dbReference type="InterPro" id="IPR036383">
    <property type="entry name" value="TSP1_rpt_sf"/>
</dbReference>
<dbReference type="OrthoDB" id="5948003at2759"/>
<evidence type="ECO:0000313" key="2">
    <source>
        <dbReference type="Proteomes" id="UP000276991"/>
    </source>
</evidence>
<dbReference type="InterPro" id="IPR000884">
    <property type="entry name" value="TSP1_rpt"/>
</dbReference>
<dbReference type="STRING" id="6277.A0A498SIN7"/>
<protein>
    <recommendedName>
        <fullName evidence="3">Spondin-like TSP1 domain-containing protein</fullName>
    </recommendedName>
</protein>
<dbReference type="PROSITE" id="PS50092">
    <property type="entry name" value="TSP1"/>
    <property type="match status" value="2"/>
</dbReference>
<keyword evidence="2" id="KW-1185">Reference proteome</keyword>
<accession>A0A498SIN7</accession>
<reference evidence="1 2" key="1">
    <citation type="submission" date="2018-08" db="EMBL/GenBank/DDBJ databases">
        <authorList>
            <person name="Laetsch R D."/>
            <person name="Stevens L."/>
            <person name="Kumar S."/>
            <person name="Blaxter L. M."/>
        </authorList>
    </citation>
    <scope>NUCLEOTIDE SEQUENCE [LARGE SCALE GENOMIC DNA]</scope>
</reference>
<sequence>MNLQVWTEWSTWSSCTASFCGQKGFRLRRRECRIRGKACYMSRRQRQTCYGKCTANDFEWSEWSACSTSCDFGVEQRVRICPTCTAEKCGNNSGYEPFRKLSESCNCASRHDIRQRKCPNLFCKSNNNLAKSSE</sequence>
<dbReference type="SMART" id="SM00209">
    <property type="entry name" value="TSP1"/>
    <property type="match status" value="2"/>
</dbReference>
<evidence type="ECO:0008006" key="3">
    <source>
        <dbReference type="Google" id="ProtNLM"/>
    </source>
</evidence>
<evidence type="ECO:0000313" key="1">
    <source>
        <dbReference type="EMBL" id="VBB31678.1"/>
    </source>
</evidence>
<dbReference type="SUPFAM" id="SSF82895">
    <property type="entry name" value="TSP-1 type 1 repeat"/>
    <property type="match status" value="2"/>
</dbReference>
<dbReference type="Gene3D" id="2.20.100.10">
    <property type="entry name" value="Thrombospondin type-1 (TSP1) repeat"/>
    <property type="match status" value="1"/>
</dbReference>
<gene>
    <name evidence="1" type="ORF">NAV_LOCUS6469</name>
</gene>